<dbReference type="GO" id="GO:0008233">
    <property type="term" value="F:peptidase activity"/>
    <property type="evidence" value="ECO:0007669"/>
    <property type="project" value="InterPro"/>
</dbReference>
<protein>
    <submittedName>
        <fullName evidence="3">Putative lysin</fullName>
    </submittedName>
</protein>
<organism evidence="3">
    <name type="scientific">uncultured Caudovirales phage</name>
    <dbReference type="NCBI Taxonomy" id="2100421"/>
    <lineage>
        <taxon>Viruses</taxon>
        <taxon>Duplodnaviria</taxon>
        <taxon>Heunggongvirae</taxon>
        <taxon>Uroviricota</taxon>
        <taxon>Caudoviricetes</taxon>
        <taxon>Peduoviridae</taxon>
        <taxon>Maltschvirus</taxon>
        <taxon>Maltschvirus maltsch</taxon>
    </lineage>
</organism>
<dbReference type="InterPro" id="IPR039561">
    <property type="entry name" value="Peptidase_M15C"/>
</dbReference>
<evidence type="ECO:0000259" key="2">
    <source>
        <dbReference type="Pfam" id="PF13539"/>
    </source>
</evidence>
<gene>
    <name evidence="3" type="ORF">7F23_22</name>
</gene>
<dbReference type="Pfam" id="PF13539">
    <property type="entry name" value="Peptidase_M15_4"/>
    <property type="match status" value="1"/>
</dbReference>
<dbReference type="Pfam" id="PF01471">
    <property type="entry name" value="PG_binding_1"/>
    <property type="match status" value="1"/>
</dbReference>
<dbReference type="InterPro" id="IPR009045">
    <property type="entry name" value="Zn_M74/Hedgehog-like"/>
</dbReference>
<dbReference type="SUPFAM" id="SSF55166">
    <property type="entry name" value="Hedgehog/DD-peptidase"/>
    <property type="match status" value="1"/>
</dbReference>
<dbReference type="Gene3D" id="1.10.101.10">
    <property type="entry name" value="PGBD-like superfamily/PGBD"/>
    <property type="match status" value="2"/>
</dbReference>
<dbReference type="SUPFAM" id="SSF47090">
    <property type="entry name" value="PGBD-like"/>
    <property type="match status" value="1"/>
</dbReference>
<dbReference type="InterPro" id="IPR036366">
    <property type="entry name" value="PGBDSf"/>
</dbReference>
<reference evidence="3" key="1">
    <citation type="submission" date="2017-06" db="EMBL/GenBank/DDBJ databases">
        <title>Novel phages from South African skin metaviromes.</title>
        <authorList>
            <person name="van Zyl L.J."/>
            <person name="Abrahams Y."/>
            <person name="Stander E.A."/>
            <person name="Kirby B.M."/>
            <person name="Clavaud C."/>
            <person name="Farcet C."/>
            <person name="Breton L."/>
            <person name="Trindade M.I."/>
        </authorList>
    </citation>
    <scope>NUCLEOTIDE SEQUENCE</scope>
</reference>
<proteinExistence type="predicted"/>
<dbReference type="EMBL" id="MF417886">
    <property type="protein sequence ID" value="ASN69135.1"/>
    <property type="molecule type" value="Genomic_DNA"/>
</dbReference>
<dbReference type="Gene3D" id="3.30.1380.10">
    <property type="match status" value="1"/>
</dbReference>
<dbReference type="InterPro" id="IPR002477">
    <property type="entry name" value="Peptidoglycan-bd-like"/>
</dbReference>
<feature type="domain" description="Peptidase M15C" evidence="2">
    <location>
        <begin position="61"/>
        <end position="122"/>
    </location>
</feature>
<sequence length="293" mass="32304">MSFIPTYHERNIKNLAQLGDNTKMAAITWYAWLIANEIDVLIYETIRTLTTQKGYLASGKSQTLKSYHIVGQALDFVPVDGKETLWNGYGKAEIKRAIAKAKELGFKWGGDWTGFVDKPHLEFYYKGYGTDTFKTKGATISLGATEVIKEEVADIKDVVKADTDGDANIKKFQTFLNGYTKKANFTKLVVDGYKGPKTKATAIRVFQYFAGVTIDGAFGKKSKAACPVVEPGTSWSKWTRLVQGMLYLHGYDPKGLDGIYGTGCKAAVKAFQKDNGLTQDGEAGPNTFAKFFA</sequence>
<evidence type="ECO:0000259" key="1">
    <source>
        <dbReference type="Pfam" id="PF01471"/>
    </source>
</evidence>
<accession>A0A2H4J236</accession>
<evidence type="ECO:0000313" key="3">
    <source>
        <dbReference type="EMBL" id="ASN69135.1"/>
    </source>
</evidence>
<dbReference type="CDD" id="cd14845">
    <property type="entry name" value="L-Ala-D-Glu_peptidase_like"/>
    <property type="match status" value="1"/>
</dbReference>
<feature type="domain" description="Peptidoglycan binding-like" evidence="1">
    <location>
        <begin position="240"/>
        <end position="290"/>
    </location>
</feature>
<dbReference type="InterPro" id="IPR036365">
    <property type="entry name" value="PGBD-like_sf"/>
</dbReference>
<name>A0A2H4J236_9CAUD</name>